<evidence type="ECO:0000259" key="11">
    <source>
        <dbReference type="PROSITE" id="PS50862"/>
    </source>
</evidence>
<dbReference type="FunFam" id="3.40.50.800:FF:000011">
    <property type="entry name" value="Proline--tRNA ligase"/>
    <property type="match status" value="1"/>
</dbReference>
<dbReference type="NCBIfam" id="TIGR00409">
    <property type="entry name" value="proS_fam_II"/>
    <property type="match status" value="1"/>
</dbReference>
<dbReference type="InterPro" id="IPR002314">
    <property type="entry name" value="aa-tRNA-synt_IIb"/>
</dbReference>
<dbReference type="RefSeq" id="WP_079420778.1">
    <property type="nucleotide sequence ID" value="NZ_MBTG01000066.1"/>
</dbReference>
<evidence type="ECO:0000256" key="9">
    <source>
        <dbReference type="ARBA" id="ARBA00047671"/>
    </source>
</evidence>
<evidence type="ECO:0000313" key="13">
    <source>
        <dbReference type="Proteomes" id="UP000190626"/>
    </source>
</evidence>
<dbReference type="CDD" id="cd00779">
    <property type="entry name" value="ProRS_core_prok"/>
    <property type="match status" value="1"/>
</dbReference>
<dbReference type="SUPFAM" id="SSF55681">
    <property type="entry name" value="Class II aaRS and biotin synthetases"/>
    <property type="match status" value="1"/>
</dbReference>
<dbReference type="SUPFAM" id="SSF52954">
    <property type="entry name" value="Class II aaRS ABD-related"/>
    <property type="match status" value="1"/>
</dbReference>
<dbReference type="PRINTS" id="PR01046">
    <property type="entry name" value="TRNASYNTHPRO"/>
</dbReference>
<dbReference type="Gene3D" id="3.30.930.10">
    <property type="entry name" value="Bira Bifunctional Protein, Domain 2"/>
    <property type="match status" value="2"/>
</dbReference>
<evidence type="ECO:0000256" key="6">
    <source>
        <dbReference type="ARBA" id="ARBA00022840"/>
    </source>
</evidence>
<name>A0A1V4H798_9BACL</name>
<dbReference type="Pfam" id="PF04073">
    <property type="entry name" value="tRNA_edit"/>
    <property type="match status" value="1"/>
</dbReference>
<dbReference type="GO" id="GO:0005524">
    <property type="term" value="F:ATP binding"/>
    <property type="evidence" value="ECO:0007669"/>
    <property type="project" value="UniProtKB-UniRule"/>
</dbReference>
<dbReference type="Gene3D" id="3.40.50.800">
    <property type="entry name" value="Anticodon-binding domain"/>
    <property type="match status" value="1"/>
</dbReference>
<dbReference type="FunFam" id="3.30.930.10:FF:000066">
    <property type="entry name" value="Proline--tRNA ligase"/>
    <property type="match status" value="1"/>
</dbReference>
<dbReference type="InterPro" id="IPR036754">
    <property type="entry name" value="YbaK/aa-tRNA-synt-asso_dom_sf"/>
</dbReference>
<comment type="subcellular location">
    <subcellularLocation>
        <location evidence="1 10">Cytoplasm</location>
    </subcellularLocation>
</comment>
<comment type="subunit">
    <text evidence="2 10">Homodimer.</text>
</comment>
<dbReference type="NCBIfam" id="NF006625">
    <property type="entry name" value="PRK09194.1"/>
    <property type="match status" value="1"/>
</dbReference>
<evidence type="ECO:0000256" key="7">
    <source>
        <dbReference type="ARBA" id="ARBA00022917"/>
    </source>
</evidence>
<dbReference type="CDD" id="cd04334">
    <property type="entry name" value="ProRS-INS"/>
    <property type="match status" value="1"/>
</dbReference>
<feature type="domain" description="Aminoacyl-transfer RNA synthetases class-II family profile" evidence="11">
    <location>
        <begin position="33"/>
        <end position="469"/>
    </location>
</feature>
<dbReference type="EC" id="6.1.1.15" evidence="10"/>
<dbReference type="HAMAP" id="MF_01569">
    <property type="entry name" value="Pro_tRNA_synth_type1"/>
    <property type="match status" value="1"/>
</dbReference>
<evidence type="ECO:0000256" key="1">
    <source>
        <dbReference type="ARBA" id="ARBA00004496"/>
    </source>
</evidence>
<dbReference type="InterPro" id="IPR036621">
    <property type="entry name" value="Anticodon-bd_dom_sf"/>
</dbReference>
<dbReference type="GO" id="GO:0016740">
    <property type="term" value="F:transferase activity"/>
    <property type="evidence" value="ECO:0007669"/>
    <property type="project" value="UniProtKB-ARBA"/>
</dbReference>
<proteinExistence type="inferred from homology"/>
<dbReference type="InterPro" id="IPR004500">
    <property type="entry name" value="Pro-tRNA-synth_IIa_bac-type"/>
</dbReference>
<dbReference type="InterPro" id="IPR006195">
    <property type="entry name" value="aa-tRNA-synth_II"/>
</dbReference>
<dbReference type="GO" id="GO:0005829">
    <property type="term" value="C:cytosol"/>
    <property type="evidence" value="ECO:0007669"/>
    <property type="project" value="TreeGrafter"/>
</dbReference>
<comment type="function">
    <text evidence="10">Catalyzes the attachment of proline to tRNA(Pro) in a two-step reaction: proline is first activated by ATP to form Pro-AMP and then transferred to the acceptor end of tRNA(Pro). As ProRS can inadvertently accommodate and process non-cognate amino acids such as alanine and cysteine, to avoid such errors it has two additional distinct editing activities against alanine. One activity is designated as 'pretransfer' editing and involves the tRNA(Pro)-independent hydrolysis of activated Ala-AMP. The other activity is designated 'posttransfer' editing and involves deacylation of mischarged Ala-tRNA(Pro). The misacylated Cys-tRNA(Pro) is not edited by ProRS.</text>
</comment>
<dbReference type="InterPro" id="IPR050062">
    <property type="entry name" value="Pro-tRNA_synthetase"/>
</dbReference>
<dbReference type="InterPro" id="IPR002316">
    <property type="entry name" value="Pro-tRNA-ligase_IIa"/>
</dbReference>
<comment type="domain">
    <text evidence="10">Consists of three domains: the N-terminal catalytic domain, the editing domain and the C-terminal anticodon-binding domain.</text>
</comment>
<gene>
    <name evidence="10" type="primary">proS</name>
    <name evidence="12" type="ORF">BC351_11295</name>
</gene>
<comment type="similarity">
    <text evidence="10">Belongs to the class-II aminoacyl-tRNA synthetase family. ProS type 1 subfamily.</text>
</comment>
<keyword evidence="6 10" id="KW-0067">ATP-binding</keyword>
<comment type="catalytic activity">
    <reaction evidence="9 10">
        <text>tRNA(Pro) + L-proline + ATP = L-prolyl-tRNA(Pro) + AMP + diphosphate</text>
        <dbReference type="Rhea" id="RHEA:14305"/>
        <dbReference type="Rhea" id="RHEA-COMP:9700"/>
        <dbReference type="Rhea" id="RHEA-COMP:9702"/>
        <dbReference type="ChEBI" id="CHEBI:30616"/>
        <dbReference type="ChEBI" id="CHEBI:33019"/>
        <dbReference type="ChEBI" id="CHEBI:60039"/>
        <dbReference type="ChEBI" id="CHEBI:78442"/>
        <dbReference type="ChEBI" id="CHEBI:78532"/>
        <dbReference type="ChEBI" id="CHEBI:456215"/>
        <dbReference type="EC" id="6.1.1.15"/>
    </reaction>
</comment>
<dbReference type="Proteomes" id="UP000190626">
    <property type="component" value="Unassembled WGS sequence"/>
</dbReference>
<dbReference type="InterPro" id="IPR023717">
    <property type="entry name" value="Pro-tRNA-Synthase_IIa_type1"/>
</dbReference>
<keyword evidence="7 10" id="KW-0648">Protein biosynthesis</keyword>
<dbReference type="Pfam" id="PF03129">
    <property type="entry name" value="HGTP_anticodon"/>
    <property type="match status" value="1"/>
</dbReference>
<dbReference type="CDD" id="cd00861">
    <property type="entry name" value="ProRS_anticodon_short"/>
    <property type="match status" value="1"/>
</dbReference>
<comment type="caution">
    <text evidence="12">The sequence shown here is derived from an EMBL/GenBank/DDBJ whole genome shotgun (WGS) entry which is preliminary data.</text>
</comment>
<dbReference type="InterPro" id="IPR033730">
    <property type="entry name" value="ProRS_core_prok"/>
</dbReference>
<evidence type="ECO:0000256" key="8">
    <source>
        <dbReference type="ARBA" id="ARBA00023146"/>
    </source>
</evidence>
<dbReference type="GO" id="GO:0004827">
    <property type="term" value="F:proline-tRNA ligase activity"/>
    <property type="evidence" value="ECO:0007669"/>
    <property type="project" value="UniProtKB-UniRule"/>
</dbReference>
<dbReference type="GO" id="GO:0002161">
    <property type="term" value="F:aminoacyl-tRNA deacylase activity"/>
    <property type="evidence" value="ECO:0007669"/>
    <property type="project" value="InterPro"/>
</dbReference>
<dbReference type="PANTHER" id="PTHR42753">
    <property type="entry name" value="MITOCHONDRIAL RIBOSOME PROTEIN L39/PROLYL-TRNA LIGASE FAMILY MEMBER"/>
    <property type="match status" value="1"/>
</dbReference>
<dbReference type="InterPro" id="IPR007214">
    <property type="entry name" value="YbaK/aa-tRNA-synth-assoc-dom"/>
</dbReference>
<keyword evidence="5 10" id="KW-0547">Nucleotide-binding</keyword>
<dbReference type="AlphaFoldDB" id="A0A1V4H798"/>
<evidence type="ECO:0000256" key="5">
    <source>
        <dbReference type="ARBA" id="ARBA00022741"/>
    </source>
</evidence>
<dbReference type="SUPFAM" id="SSF55826">
    <property type="entry name" value="YbaK/ProRS associated domain"/>
    <property type="match status" value="1"/>
</dbReference>
<keyword evidence="3 10" id="KW-0963">Cytoplasm</keyword>
<dbReference type="STRING" id="1469647.BC351_11295"/>
<dbReference type="EMBL" id="MBTG01000066">
    <property type="protein sequence ID" value="OPH47091.1"/>
    <property type="molecule type" value="Genomic_DNA"/>
</dbReference>
<protein>
    <recommendedName>
        <fullName evidence="10">Proline--tRNA ligase</fullName>
        <ecNumber evidence="10">6.1.1.15</ecNumber>
    </recommendedName>
    <alternativeName>
        <fullName evidence="10">Prolyl-tRNA synthetase</fullName>
        <shortName evidence="10">ProRS</shortName>
    </alternativeName>
</protein>
<keyword evidence="8 10" id="KW-0030">Aminoacyl-tRNA synthetase</keyword>
<keyword evidence="4 10" id="KW-0436">Ligase</keyword>
<accession>A0A1V4H798</accession>
<dbReference type="OrthoDB" id="9809052at2"/>
<dbReference type="GO" id="GO:0140096">
    <property type="term" value="F:catalytic activity, acting on a protein"/>
    <property type="evidence" value="ECO:0007669"/>
    <property type="project" value="UniProtKB-ARBA"/>
</dbReference>
<keyword evidence="13" id="KW-1185">Reference proteome</keyword>
<dbReference type="GO" id="GO:0006433">
    <property type="term" value="P:prolyl-tRNA aminoacylation"/>
    <property type="evidence" value="ECO:0007669"/>
    <property type="project" value="UniProtKB-UniRule"/>
</dbReference>
<dbReference type="PANTHER" id="PTHR42753:SF2">
    <property type="entry name" value="PROLINE--TRNA LIGASE"/>
    <property type="match status" value="1"/>
</dbReference>
<dbReference type="InterPro" id="IPR004154">
    <property type="entry name" value="Anticodon-bd"/>
</dbReference>
<sequence>MRQQRMLIPTQRDVPGDAEAASHRLMLRAGLIRQLSSGIYSYLPLGLKALQHIQAIVREEMDAAGAQEMLMPALHPAELWKASGRWDVYGPELMRLEDRHGREFALGATHEEVITSLVKDEIHSYKKLPVTLYQIQTKYRDERRPRFGLLRGREFLMKDAYSFDRTDSGLDDSYTSMYNAYVRIFTRCGLKFRAVEADSGAIGGTDTHEFMALADIGEDTIVHCPSCQYAANLEKAVGRIPQLAESLDTNNDSAVSELVKTHTPGVSTIKQLGQFFKQSPAQIIKSIALEADGTPVIVLLRGDYELNEVKLKQAIGAENVTLLSEDGILKLGSTPGFIGPIGLQNVKIIADVSIYGMKNAIVGANEPDYHLLHVDLHRDLPGLTFQDVHNVAEGELCSHCGNELSFAKGIELGHVFKLGTKYSRSLGATFSNENGVTEPIIMGCYGIGVSRVLAAVIEQHYDEQGILWPETLAPFSIHLLTVHVHDEMQMKLSQDIYTSLQNAGYSVLWDDRDERPGVKFNDSDLLGFPLRITVGKKANEQMIECKERRSGKQYELMANQLLSHCQSFFQSGGISNHE</sequence>
<reference evidence="13" key="1">
    <citation type="submission" date="2016-07" db="EMBL/GenBank/DDBJ databases">
        <authorList>
            <person name="Florea S."/>
            <person name="Webb J.S."/>
            <person name="Jaromczyk J."/>
            <person name="Schardl C.L."/>
        </authorList>
    </citation>
    <scope>NUCLEOTIDE SEQUENCE [LARGE SCALE GENOMIC DNA]</scope>
    <source>
        <strain evidence="13">CY1</strain>
    </source>
</reference>
<evidence type="ECO:0000256" key="10">
    <source>
        <dbReference type="HAMAP-Rule" id="MF_01569"/>
    </source>
</evidence>
<dbReference type="InterPro" id="IPR045864">
    <property type="entry name" value="aa-tRNA-synth_II/BPL/LPL"/>
</dbReference>
<dbReference type="InterPro" id="IPR044140">
    <property type="entry name" value="ProRS_anticodon_short"/>
</dbReference>
<dbReference type="PROSITE" id="PS50862">
    <property type="entry name" value="AA_TRNA_LIGASE_II"/>
    <property type="match status" value="1"/>
</dbReference>
<evidence type="ECO:0000256" key="3">
    <source>
        <dbReference type="ARBA" id="ARBA00022490"/>
    </source>
</evidence>
<evidence type="ECO:0000313" key="12">
    <source>
        <dbReference type="EMBL" id="OPH47091.1"/>
    </source>
</evidence>
<organism evidence="12 13">
    <name type="scientific">Paenibacillus ferrarius</name>
    <dbReference type="NCBI Taxonomy" id="1469647"/>
    <lineage>
        <taxon>Bacteria</taxon>
        <taxon>Bacillati</taxon>
        <taxon>Bacillota</taxon>
        <taxon>Bacilli</taxon>
        <taxon>Bacillales</taxon>
        <taxon>Paenibacillaceae</taxon>
        <taxon>Paenibacillus</taxon>
    </lineage>
</organism>
<evidence type="ECO:0000256" key="2">
    <source>
        <dbReference type="ARBA" id="ARBA00011738"/>
    </source>
</evidence>
<dbReference type="Pfam" id="PF00587">
    <property type="entry name" value="tRNA-synt_2b"/>
    <property type="match status" value="1"/>
</dbReference>
<evidence type="ECO:0000256" key="4">
    <source>
        <dbReference type="ARBA" id="ARBA00022598"/>
    </source>
</evidence>